<evidence type="ECO:0000256" key="4">
    <source>
        <dbReference type="ARBA" id="ARBA00022452"/>
    </source>
</evidence>
<organism evidence="12 14">
    <name type="scientific">Aeromonas veronii</name>
    <dbReference type="NCBI Taxonomy" id="654"/>
    <lineage>
        <taxon>Bacteria</taxon>
        <taxon>Pseudomonadati</taxon>
        <taxon>Pseudomonadota</taxon>
        <taxon>Gammaproteobacteria</taxon>
        <taxon>Aeromonadales</taxon>
        <taxon>Aeromonadaceae</taxon>
        <taxon>Aeromonas</taxon>
    </lineage>
</organism>
<dbReference type="Gene3D" id="2.60.40.3110">
    <property type="match status" value="1"/>
</dbReference>
<dbReference type="GO" id="GO:0009279">
    <property type="term" value="C:cell outer membrane"/>
    <property type="evidence" value="ECO:0007669"/>
    <property type="project" value="UniProtKB-SubCell"/>
</dbReference>
<dbReference type="AlphaFoldDB" id="A0A3A9IDP6"/>
<keyword evidence="4" id="KW-1134">Transmembrane beta strand</keyword>
<protein>
    <submittedName>
        <fullName evidence="12">Outer membrane usher protein PefC</fullName>
    </submittedName>
</protein>
<gene>
    <name evidence="12" type="primary">pefC</name>
    <name evidence="13" type="ORF">D6R50_10880</name>
    <name evidence="12" type="ORF">D6R50_19690</name>
</gene>
<proteinExistence type="inferred from homology"/>
<sequence length="806" mass="86922">MITVIKRPTIFWLLLIGGVFASKGHATDALELNTDFLQGVTGVPAVLGAEVKYPAGQYLVDVKLNGTTKARASLAVSKEDELAGNVCLSPSWLLDAGILFKADIYADTFDPADECYRLEKNKHTRIEFDYVAQSVDFVIPQAYLLDKSDAALWDYGVNGFRLTYNGNFNKSSDDELNAFGNIDATLNLGRWVLSSNMNATTGSYGSEFAANDLTLSTAISQVRGDFQLGRSQTRTELFSDFGFYGAALRSNGNMRPWTSSGYAPLISGVATSTSRITVSQGGYTIYSKVVPPGPYQLDDISPVNNGDLLVTVEDDSGAKSSTIYPVATLPTLLRPGEYDYNFAIGQKSASNELKDAFSSGHGAFLLGSFDYGLATTTVNMAGILHNKYQAGGVGITQPLGQWGAFASNVNLSKADYDDSTSEQGVSFAFKYAKSFSDRTNLQLLTYRYQSAGYREFASFDPEERSRASAEKVRYEAILSHRLENNIHFGASLWQQSYWDNDRDAVGANLSVSTTIFDAASLYVNGSYSRNAYSSQDEYSTSLGVSIPFNIGEIRHYNSNSVGYSRGGGTTFNTGVSATVNERFNYNLNANTNSQGSNGVGASVGYAFDAVQTNLAVAQNRDRTTVSGSLSGSAVVTAESGLLLTKQASDTIAIVKIKDTPGITFNGSLPTNEDGETAVFLSGYNPTSININTENVPADIDLLNTSYNVVPTEKAIIYREFNLAKVHRYILRVRDAQGAIVTGGSAETASGMNAGFISSNGVLLMNLQEKPERITIVHSDGQRCSVNAATLNENTNSVQEVRCEKAS</sequence>
<keyword evidence="8 10" id="KW-0472">Membrane</keyword>
<evidence type="ECO:0000256" key="5">
    <source>
        <dbReference type="ARBA" id="ARBA00022558"/>
    </source>
</evidence>
<dbReference type="InterPro" id="IPR000015">
    <property type="entry name" value="Fimb_usher"/>
</dbReference>
<dbReference type="InterPro" id="IPR042186">
    <property type="entry name" value="FimD_plug_dom"/>
</dbReference>
<name>A0A3A9IDP6_AERVE</name>
<dbReference type="Proteomes" id="UP000281725">
    <property type="component" value="Unassembled WGS sequence"/>
</dbReference>
<dbReference type="Gene3D" id="3.10.20.410">
    <property type="match status" value="1"/>
</dbReference>
<evidence type="ECO:0000256" key="6">
    <source>
        <dbReference type="ARBA" id="ARBA00022692"/>
    </source>
</evidence>
<keyword evidence="6 10" id="KW-0812">Transmembrane</keyword>
<comment type="similarity">
    <text evidence="2 10">Belongs to the fimbrial export usher family.</text>
</comment>
<dbReference type="EMBL" id="RAWX01000004">
    <property type="protein sequence ID" value="RKJ86471.1"/>
    <property type="molecule type" value="Genomic_DNA"/>
</dbReference>
<dbReference type="Pfam" id="PF00577">
    <property type="entry name" value="Usher"/>
    <property type="match status" value="1"/>
</dbReference>
<keyword evidence="9 10" id="KW-0998">Cell outer membrane</keyword>
<comment type="subcellular location">
    <subcellularLocation>
        <location evidence="1 10">Cell outer membrane</location>
        <topology evidence="1 10">Multi-pass membrane protein</topology>
    </subcellularLocation>
</comment>
<dbReference type="SUPFAM" id="SSF141729">
    <property type="entry name" value="FimD N-terminal domain-like"/>
    <property type="match status" value="1"/>
</dbReference>
<evidence type="ECO:0000256" key="7">
    <source>
        <dbReference type="ARBA" id="ARBA00022729"/>
    </source>
</evidence>
<feature type="domain" description="PapC N-terminal" evidence="11">
    <location>
        <begin position="52"/>
        <end position="167"/>
    </location>
</feature>
<dbReference type="Pfam" id="PF13954">
    <property type="entry name" value="PapC_N"/>
    <property type="match status" value="1"/>
</dbReference>
<keyword evidence="7" id="KW-0732">Signal</keyword>
<dbReference type="Gene3D" id="2.60.40.2610">
    <property type="entry name" value="Outer membrane usher protein FimD, plug domain"/>
    <property type="match status" value="1"/>
</dbReference>
<evidence type="ECO:0000256" key="1">
    <source>
        <dbReference type="ARBA" id="ARBA00004571"/>
    </source>
</evidence>
<evidence type="ECO:0000256" key="3">
    <source>
        <dbReference type="ARBA" id="ARBA00022448"/>
    </source>
</evidence>
<dbReference type="PANTHER" id="PTHR30451:SF21">
    <property type="entry name" value="FIMBRIAL USHER DOMAIN-CONTAINING PROTEIN YDET-RELATED"/>
    <property type="match status" value="1"/>
</dbReference>
<evidence type="ECO:0000313" key="12">
    <source>
        <dbReference type="EMBL" id="RKJ86471.1"/>
    </source>
</evidence>
<reference evidence="12 14" key="1">
    <citation type="submission" date="2018-09" db="EMBL/GenBank/DDBJ databases">
        <title>Genome sequencing of Aeromonas veronii MS-17-88.</title>
        <authorList>
            <person name="Tekedar H.C."/>
            <person name="Arick M.A."/>
            <person name="Hsu C.-Y."/>
            <person name="Thrash A."/>
            <person name="Karsi A."/>
            <person name="Lawrence M.L."/>
            <person name="Abdelhamed H."/>
        </authorList>
    </citation>
    <scope>NUCLEOTIDE SEQUENCE [LARGE SCALE GENOMIC DNA]</scope>
    <source>
        <strain evidence="12 14">MS 17-88</strain>
    </source>
</reference>
<dbReference type="InterPro" id="IPR037224">
    <property type="entry name" value="PapC_N_sf"/>
</dbReference>
<evidence type="ECO:0000313" key="13">
    <source>
        <dbReference type="EMBL" id="RKJ89733.1"/>
    </source>
</evidence>
<evidence type="ECO:0000313" key="14">
    <source>
        <dbReference type="Proteomes" id="UP000281725"/>
    </source>
</evidence>
<comment type="caution">
    <text evidence="12">The sequence shown here is derived from an EMBL/GenBank/DDBJ whole genome shotgun (WGS) entry which is preliminary data.</text>
</comment>
<dbReference type="RefSeq" id="WP_120415064.1">
    <property type="nucleotide sequence ID" value="NZ_RAWX01000002.1"/>
</dbReference>
<dbReference type="EMBL" id="RAWX01000002">
    <property type="protein sequence ID" value="RKJ89733.1"/>
    <property type="molecule type" value="Genomic_DNA"/>
</dbReference>
<evidence type="ECO:0000259" key="11">
    <source>
        <dbReference type="Pfam" id="PF13954"/>
    </source>
</evidence>
<evidence type="ECO:0000256" key="10">
    <source>
        <dbReference type="RuleBase" id="RU003884"/>
    </source>
</evidence>
<evidence type="ECO:0000256" key="9">
    <source>
        <dbReference type="ARBA" id="ARBA00023237"/>
    </source>
</evidence>
<dbReference type="NCBIfam" id="NF011760">
    <property type="entry name" value="PRK15213.1"/>
    <property type="match status" value="1"/>
</dbReference>
<dbReference type="PROSITE" id="PS01151">
    <property type="entry name" value="FIMBRIAL_USHER"/>
    <property type="match status" value="1"/>
</dbReference>
<evidence type="ECO:0000256" key="8">
    <source>
        <dbReference type="ARBA" id="ARBA00023136"/>
    </source>
</evidence>
<dbReference type="PANTHER" id="PTHR30451">
    <property type="entry name" value="OUTER MEMBRANE USHER PROTEIN"/>
    <property type="match status" value="1"/>
</dbReference>
<accession>A0A3A9IDP6</accession>
<dbReference type="GO" id="GO:0009297">
    <property type="term" value="P:pilus assembly"/>
    <property type="evidence" value="ECO:0007669"/>
    <property type="project" value="InterPro"/>
</dbReference>
<keyword evidence="5 10" id="KW-1029">Fimbrium biogenesis</keyword>
<keyword evidence="3 10" id="KW-0813">Transport</keyword>
<evidence type="ECO:0000256" key="2">
    <source>
        <dbReference type="ARBA" id="ARBA00008064"/>
    </source>
</evidence>
<dbReference type="GO" id="GO:0015473">
    <property type="term" value="F:fimbrial usher porin activity"/>
    <property type="evidence" value="ECO:0007669"/>
    <property type="project" value="InterPro"/>
</dbReference>
<dbReference type="InterPro" id="IPR018030">
    <property type="entry name" value="Fimbrial_membr_usher_CS"/>
</dbReference>
<dbReference type="InterPro" id="IPR025885">
    <property type="entry name" value="PapC_N"/>
</dbReference>